<reference evidence="1" key="1">
    <citation type="submission" date="2018-02" db="EMBL/GenBank/DDBJ databases">
        <title>Rhizophora mucronata_Transcriptome.</title>
        <authorList>
            <person name="Meera S.P."/>
            <person name="Sreeshan A."/>
            <person name="Augustine A."/>
        </authorList>
    </citation>
    <scope>NUCLEOTIDE SEQUENCE</scope>
    <source>
        <tissue evidence="1">Leaf</tissue>
    </source>
</reference>
<name>A0A2P2MIT8_RHIMU</name>
<protein>
    <submittedName>
        <fullName evidence="1">Uncharacterized protein</fullName>
    </submittedName>
</protein>
<organism evidence="1">
    <name type="scientific">Rhizophora mucronata</name>
    <name type="common">Asiatic mangrove</name>
    <dbReference type="NCBI Taxonomy" id="61149"/>
    <lineage>
        <taxon>Eukaryota</taxon>
        <taxon>Viridiplantae</taxon>
        <taxon>Streptophyta</taxon>
        <taxon>Embryophyta</taxon>
        <taxon>Tracheophyta</taxon>
        <taxon>Spermatophyta</taxon>
        <taxon>Magnoliopsida</taxon>
        <taxon>eudicotyledons</taxon>
        <taxon>Gunneridae</taxon>
        <taxon>Pentapetalae</taxon>
        <taxon>rosids</taxon>
        <taxon>fabids</taxon>
        <taxon>Malpighiales</taxon>
        <taxon>Rhizophoraceae</taxon>
        <taxon>Rhizophora</taxon>
    </lineage>
</organism>
<dbReference type="AlphaFoldDB" id="A0A2P2MIT8"/>
<sequence length="40" mass="4530">MKFNQQNQAWSSIGSTGHRLEHSFLLLVVHTANPINIILN</sequence>
<evidence type="ECO:0000313" key="1">
    <source>
        <dbReference type="EMBL" id="MBX30136.1"/>
    </source>
</evidence>
<dbReference type="EMBL" id="GGEC01049652">
    <property type="protein sequence ID" value="MBX30136.1"/>
    <property type="molecule type" value="Transcribed_RNA"/>
</dbReference>
<proteinExistence type="predicted"/>
<accession>A0A2P2MIT8</accession>